<evidence type="ECO:0000313" key="5">
    <source>
        <dbReference type="EMBL" id="SMP44329.1"/>
    </source>
</evidence>
<dbReference type="PANTHER" id="PTHR43434">
    <property type="entry name" value="PHOSPHOGLYCOLATE PHOSPHATASE"/>
    <property type="match status" value="1"/>
</dbReference>
<comment type="pathway">
    <text evidence="2">Organic acid metabolism; glycolate biosynthesis; glycolate from 2-phosphoglycolate: step 1/1.</text>
</comment>
<proteinExistence type="inferred from homology"/>
<accession>A0ABY1PSA9</accession>
<dbReference type="Proteomes" id="UP001158067">
    <property type="component" value="Unassembled WGS sequence"/>
</dbReference>
<name>A0ABY1PSA9_9BACT</name>
<evidence type="ECO:0000256" key="3">
    <source>
        <dbReference type="ARBA" id="ARBA00006171"/>
    </source>
</evidence>
<reference evidence="5 6" key="1">
    <citation type="submission" date="2017-05" db="EMBL/GenBank/DDBJ databases">
        <authorList>
            <person name="Varghese N."/>
            <person name="Submissions S."/>
        </authorList>
    </citation>
    <scope>NUCLEOTIDE SEQUENCE [LARGE SCALE GENOMIC DNA]</scope>
    <source>
        <strain evidence="5 6">DSM 25457</strain>
    </source>
</reference>
<evidence type="ECO:0000256" key="1">
    <source>
        <dbReference type="ARBA" id="ARBA00000830"/>
    </source>
</evidence>
<evidence type="ECO:0000256" key="4">
    <source>
        <dbReference type="ARBA" id="ARBA00013078"/>
    </source>
</evidence>
<protein>
    <recommendedName>
        <fullName evidence="4">phosphoglycolate phosphatase</fullName>
        <ecNumber evidence="4">3.1.3.18</ecNumber>
    </recommendedName>
</protein>
<keyword evidence="6" id="KW-1185">Reference proteome</keyword>
<dbReference type="PANTHER" id="PTHR43434:SF1">
    <property type="entry name" value="PHOSPHOGLYCOLATE PHOSPHATASE"/>
    <property type="match status" value="1"/>
</dbReference>
<dbReference type="Pfam" id="PF13242">
    <property type="entry name" value="Hydrolase_like"/>
    <property type="match status" value="1"/>
</dbReference>
<organism evidence="5 6">
    <name type="scientific">Neorhodopirellula lusitana</name>
    <dbReference type="NCBI Taxonomy" id="445327"/>
    <lineage>
        <taxon>Bacteria</taxon>
        <taxon>Pseudomonadati</taxon>
        <taxon>Planctomycetota</taxon>
        <taxon>Planctomycetia</taxon>
        <taxon>Pirellulales</taxon>
        <taxon>Pirellulaceae</taxon>
        <taxon>Neorhodopirellula</taxon>
    </lineage>
</organism>
<dbReference type="Gene3D" id="1.10.150.240">
    <property type="entry name" value="Putative phosphatase, domain 2"/>
    <property type="match status" value="1"/>
</dbReference>
<evidence type="ECO:0000313" key="6">
    <source>
        <dbReference type="Proteomes" id="UP001158067"/>
    </source>
</evidence>
<comment type="similarity">
    <text evidence="3">Belongs to the HAD-like hydrolase superfamily. CbbY/CbbZ/Gph/YieH family.</text>
</comment>
<sequence>MAHGVGKAALATALQDEFAITQPDTEVLFSGRTDRSLTIELLERNSIDPSAEHCGRLRDRYVSLVGGELSRQGGIVLPGVRPLLTQMARQNDTALAVMTGNFPETATQKLVHFDLRQWFSWISGGDFHCDRNDLARRTLEIIRRRYGQRVTETVVIGDTPADIACGNAIGAKTVAVATGEYSLDALRDESPSIALKDFSQTDEVLAALYS</sequence>
<dbReference type="InterPro" id="IPR023198">
    <property type="entry name" value="PGP-like_dom2"/>
</dbReference>
<dbReference type="EC" id="3.1.3.18" evidence="4"/>
<comment type="caution">
    <text evidence="5">The sequence shown here is derived from an EMBL/GenBank/DDBJ whole genome shotgun (WGS) entry which is preliminary data.</text>
</comment>
<dbReference type="InterPro" id="IPR036412">
    <property type="entry name" value="HAD-like_sf"/>
</dbReference>
<dbReference type="EMBL" id="FXUG01000001">
    <property type="protein sequence ID" value="SMP44329.1"/>
    <property type="molecule type" value="Genomic_DNA"/>
</dbReference>
<comment type="catalytic activity">
    <reaction evidence="1">
        <text>2-phosphoglycolate + H2O = glycolate + phosphate</text>
        <dbReference type="Rhea" id="RHEA:14369"/>
        <dbReference type="ChEBI" id="CHEBI:15377"/>
        <dbReference type="ChEBI" id="CHEBI:29805"/>
        <dbReference type="ChEBI" id="CHEBI:43474"/>
        <dbReference type="ChEBI" id="CHEBI:58033"/>
        <dbReference type="EC" id="3.1.3.18"/>
    </reaction>
</comment>
<evidence type="ECO:0000256" key="2">
    <source>
        <dbReference type="ARBA" id="ARBA00004818"/>
    </source>
</evidence>
<dbReference type="InterPro" id="IPR023214">
    <property type="entry name" value="HAD_sf"/>
</dbReference>
<dbReference type="Gene3D" id="3.40.50.1000">
    <property type="entry name" value="HAD superfamily/HAD-like"/>
    <property type="match status" value="1"/>
</dbReference>
<dbReference type="SUPFAM" id="SSF56784">
    <property type="entry name" value="HAD-like"/>
    <property type="match status" value="1"/>
</dbReference>
<dbReference type="InterPro" id="IPR050155">
    <property type="entry name" value="HAD-like_hydrolase_sf"/>
</dbReference>
<gene>
    <name evidence="5" type="ORF">SAMN06265222_1011119</name>
</gene>